<evidence type="ECO:0000313" key="2">
    <source>
        <dbReference type="Proteomes" id="UP000319499"/>
    </source>
</evidence>
<sequence>MTFEEFRKELIQRVRKTSLNQFIHLYIKAKDWGDILRAFKKTEFYEWSFNQNIIDFDLLNEIPEEEREKENYYNRKAEIKDFKGVLVLLNEAEIVLSQKEDFRCQVVMFGNSKLTAEITDKSMVELEQYHNSEANIGIKNDAFLYATQKNESKSKLISSDFATVRLILDNGSLAEVSILDESFLNSTTLWFSQLVINNPIQALSFSNLKNSINNHKVITKDKSQIIYKNE</sequence>
<dbReference type="RefSeq" id="WP_146292472.1">
    <property type="nucleotide sequence ID" value="NZ_SELH01000018.1"/>
</dbReference>
<dbReference type="EMBL" id="SELH01000018">
    <property type="protein sequence ID" value="TWP28431.1"/>
    <property type="molecule type" value="Genomic_DNA"/>
</dbReference>
<accession>A0A563DEP9</accession>
<comment type="caution">
    <text evidence="1">The sequence shown here is derived from an EMBL/GenBank/DDBJ whole genome shotgun (WGS) entry which is preliminary data.</text>
</comment>
<reference evidence="1 2" key="1">
    <citation type="submission" date="2019-02" db="EMBL/GenBank/DDBJ databases">
        <title>Apibacter muscae sp. nov.: a novel member of the house fly microbiota.</title>
        <authorList>
            <person name="Park R."/>
        </authorList>
    </citation>
    <scope>NUCLEOTIDE SEQUENCE [LARGE SCALE GENOMIC DNA]</scope>
    <source>
        <strain evidence="1 2">AL1</strain>
    </source>
</reference>
<evidence type="ECO:0000313" key="1">
    <source>
        <dbReference type="EMBL" id="TWP28431.1"/>
    </source>
</evidence>
<protein>
    <submittedName>
        <fullName evidence="1">Uncharacterized protein</fullName>
    </submittedName>
</protein>
<dbReference type="AlphaFoldDB" id="A0A563DEP9"/>
<proteinExistence type="predicted"/>
<dbReference type="Proteomes" id="UP000319499">
    <property type="component" value="Unassembled WGS sequence"/>
</dbReference>
<keyword evidence="2" id="KW-1185">Reference proteome</keyword>
<name>A0A563DEP9_9FLAO</name>
<organism evidence="1 2">
    <name type="scientific">Apibacter muscae</name>
    <dbReference type="NCBI Taxonomy" id="2509004"/>
    <lineage>
        <taxon>Bacteria</taxon>
        <taxon>Pseudomonadati</taxon>
        <taxon>Bacteroidota</taxon>
        <taxon>Flavobacteriia</taxon>
        <taxon>Flavobacteriales</taxon>
        <taxon>Weeksellaceae</taxon>
        <taxon>Apibacter</taxon>
    </lineage>
</organism>
<gene>
    <name evidence="1" type="ORF">ETU09_05770</name>
</gene>